<dbReference type="EMBL" id="JALHLG010000060">
    <property type="protein sequence ID" value="MCJ2189059.1"/>
    <property type="molecule type" value="Genomic_DNA"/>
</dbReference>
<evidence type="ECO:0000256" key="1">
    <source>
        <dbReference type="ARBA" id="ARBA00022741"/>
    </source>
</evidence>
<feature type="domain" description="Sigma-54 factor interaction" evidence="8">
    <location>
        <begin position="143"/>
        <end position="335"/>
    </location>
</feature>
<dbReference type="InterPro" id="IPR027417">
    <property type="entry name" value="P-loop_NTPase"/>
</dbReference>
<keyword evidence="2" id="KW-0067">ATP-binding</keyword>
<dbReference type="PROSITE" id="PS50045">
    <property type="entry name" value="SIGMA54_INTERACT_4"/>
    <property type="match status" value="1"/>
</dbReference>
<reference evidence="10 11" key="1">
    <citation type="submission" date="2022-04" db="EMBL/GenBank/DDBJ databases">
        <title>Identification of a novel bacterium isolated from mangrove sediments.</title>
        <authorList>
            <person name="Pan X."/>
        </authorList>
    </citation>
    <scope>NUCLEOTIDE SEQUENCE [LARGE SCALE GENOMIC DNA]</scope>
    <source>
        <strain evidence="10 11">B2638</strain>
    </source>
</reference>
<dbReference type="PRINTS" id="PR01590">
    <property type="entry name" value="HTHFIS"/>
</dbReference>
<evidence type="ECO:0000256" key="4">
    <source>
        <dbReference type="ARBA" id="ARBA00023015"/>
    </source>
</evidence>
<dbReference type="PANTHER" id="PTHR32071">
    <property type="entry name" value="TRANSCRIPTIONAL REGULATORY PROTEIN"/>
    <property type="match status" value="1"/>
</dbReference>
<dbReference type="PANTHER" id="PTHR32071:SF57">
    <property type="entry name" value="C4-DICARBOXYLATE TRANSPORT TRANSCRIPTIONAL REGULATORY PROTEIN DCTD"/>
    <property type="match status" value="1"/>
</dbReference>
<dbReference type="Pfam" id="PF02954">
    <property type="entry name" value="HTH_8"/>
    <property type="match status" value="1"/>
</dbReference>
<dbReference type="RefSeq" id="WP_243924239.1">
    <property type="nucleotide sequence ID" value="NZ_JALHLG010000060.1"/>
</dbReference>
<dbReference type="InterPro" id="IPR002078">
    <property type="entry name" value="Sigma_54_int"/>
</dbReference>
<dbReference type="SUPFAM" id="SSF52172">
    <property type="entry name" value="CheY-like"/>
    <property type="match status" value="1"/>
</dbReference>
<feature type="domain" description="Response regulatory" evidence="9">
    <location>
        <begin position="1"/>
        <end position="118"/>
    </location>
</feature>
<keyword evidence="6" id="KW-0597">Phosphoprotein</keyword>
<dbReference type="PROSITE" id="PS50110">
    <property type="entry name" value="RESPONSE_REGULATORY"/>
    <property type="match status" value="1"/>
</dbReference>
<dbReference type="InterPro" id="IPR058031">
    <property type="entry name" value="AAA_lid_NorR"/>
</dbReference>
<dbReference type="Pfam" id="PF25601">
    <property type="entry name" value="AAA_lid_14"/>
    <property type="match status" value="1"/>
</dbReference>
<keyword evidence="1" id="KW-0547">Nucleotide-binding</keyword>
<evidence type="ECO:0000256" key="2">
    <source>
        <dbReference type="ARBA" id="ARBA00022840"/>
    </source>
</evidence>
<dbReference type="Gene3D" id="3.40.50.2300">
    <property type="match status" value="1"/>
</dbReference>
<gene>
    <name evidence="10" type="ORF">MTR66_19870</name>
</gene>
<evidence type="ECO:0000256" key="6">
    <source>
        <dbReference type="PROSITE-ProRule" id="PRU00169"/>
    </source>
</evidence>
<keyword evidence="11" id="KW-1185">Reference proteome</keyword>
<dbReference type="Pfam" id="PF00072">
    <property type="entry name" value="Response_reg"/>
    <property type="match status" value="1"/>
</dbReference>
<dbReference type="Pfam" id="PF00158">
    <property type="entry name" value="Sigma54_activat"/>
    <property type="match status" value="1"/>
</dbReference>
<organism evidence="10 11">
    <name type="scientific">Novosphingobium beihaiensis</name>
    <dbReference type="NCBI Taxonomy" id="2930389"/>
    <lineage>
        <taxon>Bacteria</taxon>
        <taxon>Pseudomonadati</taxon>
        <taxon>Pseudomonadota</taxon>
        <taxon>Alphaproteobacteria</taxon>
        <taxon>Sphingomonadales</taxon>
        <taxon>Sphingomonadaceae</taxon>
        <taxon>Novosphingobium</taxon>
    </lineage>
</organism>
<protein>
    <submittedName>
        <fullName evidence="10">Response regulator</fullName>
    </submittedName>
</protein>
<evidence type="ECO:0000259" key="8">
    <source>
        <dbReference type="PROSITE" id="PS50045"/>
    </source>
</evidence>
<dbReference type="InterPro" id="IPR001789">
    <property type="entry name" value="Sig_transdc_resp-reg_receiver"/>
</dbReference>
<accession>A0ABT0BWM2</accession>
<feature type="region of interest" description="Disordered" evidence="7">
    <location>
        <begin position="346"/>
        <end position="365"/>
    </location>
</feature>
<keyword evidence="5" id="KW-0804">Transcription</keyword>
<evidence type="ECO:0000256" key="7">
    <source>
        <dbReference type="SAM" id="MobiDB-lite"/>
    </source>
</evidence>
<dbReference type="SUPFAM" id="SSF52540">
    <property type="entry name" value="P-loop containing nucleoside triphosphate hydrolases"/>
    <property type="match status" value="1"/>
</dbReference>
<dbReference type="Gene3D" id="1.10.10.60">
    <property type="entry name" value="Homeodomain-like"/>
    <property type="match status" value="1"/>
</dbReference>
<dbReference type="Gene3D" id="1.10.8.60">
    <property type="match status" value="1"/>
</dbReference>
<feature type="modified residue" description="4-aspartylphosphate" evidence="6">
    <location>
        <position position="48"/>
    </location>
</feature>
<evidence type="ECO:0000256" key="5">
    <source>
        <dbReference type="ARBA" id="ARBA00023163"/>
    </source>
</evidence>
<dbReference type="Proteomes" id="UP001202281">
    <property type="component" value="Unassembled WGS sequence"/>
</dbReference>
<sequence length="409" mass="43350">MLIDDDSDVHQAVAVLLGRAGIDMLGAPSPEDAYSLLERQRADAILLDLNFARGRTHGEEGFAALARLLGDDPNAAVVVITGHSGVRIAVAAMRAGAFDFVMKPWRNADLVERVQAAIAHRRRQDEIMALQRADGALSAPPRLLGASAAIEHVRDLVRRIAPTSASVLVTGPAGSGRSLAGRAIHYSSARAVGEVVEIEALSASDPADVEAAAGLARARDGTVLLRHADMLDTAAQVRLLARLPADARIVATAESSARLSPPLRARIATVEIAMPPLADRPGDAVLLARHFARVAEERHGKPVRGFTGEAEALIAATVWPDEVRGLASAVERAVVLGDGEPIGIEQPGLVPMAQSDDETPEKPRLNLEQSERSLIEAALKRHGFNISHAAGDLGLSRAALYRRMAKYGF</sequence>
<evidence type="ECO:0000313" key="10">
    <source>
        <dbReference type="EMBL" id="MCJ2189059.1"/>
    </source>
</evidence>
<evidence type="ECO:0000313" key="11">
    <source>
        <dbReference type="Proteomes" id="UP001202281"/>
    </source>
</evidence>
<dbReference type="SUPFAM" id="SSF46689">
    <property type="entry name" value="Homeodomain-like"/>
    <property type="match status" value="1"/>
</dbReference>
<proteinExistence type="predicted"/>
<dbReference type="Gene3D" id="3.40.50.300">
    <property type="entry name" value="P-loop containing nucleotide triphosphate hydrolases"/>
    <property type="match status" value="1"/>
</dbReference>
<evidence type="ECO:0000256" key="3">
    <source>
        <dbReference type="ARBA" id="ARBA00023012"/>
    </source>
</evidence>
<dbReference type="InterPro" id="IPR002197">
    <property type="entry name" value="HTH_Fis"/>
</dbReference>
<name>A0ABT0BWM2_9SPHN</name>
<evidence type="ECO:0000259" key="9">
    <source>
        <dbReference type="PROSITE" id="PS50110"/>
    </source>
</evidence>
<dbReference type="InterPro" id="IPR009057">
    <property type="entry name" value="Homeodomain-like_sf"/>
</dbReference>
<dbReference type="InterPro" id="IPR011006">
    <property type="entry name" value="CheY-like_superfamily"/>
</dbReference>
<dbReference type="SMART" id="SM00448">
    <property type="entry name" value="REC"/>
    <property type="match status" value="1"/>
</dbReference>
<keyword evidence="3" id="KW-0902">Two-component regulatory system</keyword>
<comment type="caution">
    <text evidence="10">The sequence shown here is derived from an EMBL/GenBank/DDBJ whole genome shotgun (WGS) entry which is preliminary data.</text>
</comment>
<keyword evidence="4" id="KW-0805">Transcription regulation</keyword>